<dbReference type="EMBL" id="JANDBD010000004">
    <property type="protein sequence ID" value="MCP9272778.1"/>
    <property type="molecule type" value="Genomic_DNA"/>
</dbReference>
<keyword evidence="1" id="KW-0347">Helicase</keyword>
<dbReference type="Gene3D" id="3.40.50.300">
    <property type="entry name" value="P-loop containing nucleotide triphosphate hydrolases"/>
    <property type="match status" value="1"/>
</dbReference>
<keyword evidence="1" id="KW-0067">ATP-binding</keyword>
<keyword evidence="2" id="KW-1185">Reference proteome</keyword>
<dbReference type="SUPFAM" id="SSF52540">
    <property type="entry name" value="P-loop containing nucleoside triphosphate hydrolases"/>
    <property type="match status" value="1"/>
</dbReference>
<comment type="caution">
    <text evidence="1">The sequence shown here is derived from an EMBL/GenBank/DDBJ whole genome shotgun (WGS) entry which is preliminary data.</text>
</comment>
<reference evidence="1 2" key="1">
    <citation type="submission" date="2022-06" db="EMBL/GenBank/DDBJ databases">
        <title>Mycolicibacterium sp. CAU 1645 isolated from seawater.</title>
        <authorList>
            <person name="Kim W."/>
        </authorList>
    </citation>
    <scope>NUCLEOTIDE SEQUENCE [LARGE SCALE GENOMIC DNA]</scope>
    <source>
        <strain evidence="1 2">CAU 1645</strain>
    </source>
</reference>
<name>A0ABT1M0U9_9MYCO</name>
<sequence>MADVEQNLLALMTTPEGMATVDEYSLSANVFEDDRHRIVFEFMRNYWRTSTKVPTLFMIEREYPSIPITPVPEVEETAGWYCEHLNRRYQVNRGQDIIRRAAVALGEEQSKVGGDPFKALTAMRDDLTVTLENSRVVDRYAEEFLDADQLDDVTTPPSLIAGVLPRDVYGILRGRDASFKSFVALDWSLCLATGTPWQDRPAEPVKVLYVAGEGAYGLAERKRSWESAHGVKADADRFVVRRSAVNLFRGGPDFDHLLTYVEEYGFGLVVLDTLRRMSGGANGNSSDMGVVVDNIDRLKRATADGSVLTVSHTDKGDNDSRGFSGIEDDADVVWSVKRPEHTNEVVLTCSKMKDGPDGHHFDLAMRAEGDSLVVSEAGAVAGVLSKDRETDQIIVAVMRDVFAVDGATVKDLIEMTGLSQASIYRSRARLLESGVLISNRAHRLFLTATAEADHG</sequence>
<evidence type="ECO:0000313" key="1">
    <source>
        <dbReference type="EMBL" id="MCP9272778.1"/>
    </source>
</evidence>
<organism evidence="1 2">
    <name type="scientific">Mycolicibacterium arenosum</name>
    <dbReference type="NCBI Taxonomy" id="2952157"/>
    <lineage>
        <taxon>Bacteria</taxon>
        <taxon>Bacillati</taxon>
        <taxon>Actinomycetota</taxon>
        <taxon>Actinomycetes</taxon>
        <taxon>Mycobacteriales</taxon>
        <taxon>Mycobacteriaceae</taxon>
        <taxon>Mycolicibacterium</taxon>
    </lineage>
</organism>
<dbReference type="Proteomes" id="UP001651690">
    <property type="component" value="Unassembled WGS sequence"/>
</dbReference>
<accession>A0ABT1M0U9</accession>
<keyword evidence="1" id="KW-0547">Nucleotide-binding</keyword>
<keyword evidence="1" id="KW-0378">Hydrolase</keyword>
<dbReference type="RefSeq" id="WP_255060002.1">
    <property type="nucleotide sequence ID" value="NZ_JANDBD010000004.1"/>
</dbReference>
<dbReference type="GO" id="GO:0004386">
    <property type="term" value="F:helicase activity"/>
    <property type="evidence" value="ECO:0007669"/>
    <property type="project" value="UniProtKB-KW"/>
</dbReference>
<proteinExistence type="predicted"/>
<protein>
    <submittedName>
        <fullName evidence="1">Helicase RepA family protein</fullName>
    </submittedName>
</protein>
<evidence type="ECO:0000313" key="2">
    <source>
        <dbReference type="Proteomes" id="UP001651690"/>
    </source>
</evidence>
<dbReference type="InterPro" id="IPR027417">
    <property type="entry name" value="P-loop_NTPase"/>
</dbReference>
<dbReference type="Pfam" id="PF13481">
    <property type="entry name" value="AAA_25"/>
    <property type="match status" value="1"/>
</dbReference>
<gene>
    <name evidence="1" type="ORF">NM203_11340</name>
</gene>